<dbReference type="PANTHER" id="PTHR44688:SF16">
    <property type="entry name" value="DNA-BINDING TRANSCRIPTIONAL ACTIVATOR DEVR_DOSR"/>
    <property type="match status" value="1"/>
</dbReference>
<dbReference type="FunFam" id="3.40.50.2300:FF:000018">
    <property type="entry name" value="DNA-binding transcriptional regulator NtrC"/>
    <property type="match status" value="1"/>
</dbReference>
<dbReference type="SMART" id="SM00421">
    <property type="entry name" value="HTH_LUXR"/>
    <property type="match status" value="1"/>
</dbReference>
<dbReference type="PROSITE" id="PS50043">
    <property type="entry name" value="HTH_LUXR_2"/>
    <property type="match status" value="1"/>
</dbReference>
<keyword evidence="4" id="KW-0238">DNA-binding</keyword>
<dbReference type="OrthoDB" id="9802186at2"/>
<evidence type="ECO:0000256" key="4">
    <source>
        <dbReference type="ARBA" id="ARBA00023125"/>
    </source>
</evidence>
<dbReference type="RefSeq" id="WP_149389953.1">
    <property type="nucleotide sequence ID" value="NZ_SMRS01000002.1"/>
</dbReference>
<protein>
    <submittedName>
        <fullName evidence="9">Response regulator transcription factor</fullName>
    </submittedName>
</protein>
<organism evidence="9 10">
    <name type="scientific">Nitrincola tapanii</name>
    <dbReference type="NCBI Taxonomy" id="1708751"/>
    <lineage>
        <taxon>Bacteria</taxon>
        <taxon>Pseudomonadati</taxon>
        <taxon>Pseudomonadota</taxon>
        <taxon>Gammaproteobacteria</taxon>
        <taxon>Oceanospirillales</taxon>
        <taxon>Oceanospirillaceae</taxon>
        <taxon>Nitrincola</taxon>
    </lineage>
</organism>
<dbReference type="Proteomes" id="UP000325302">
    <property type="component" value="Unassembled WGS sequence"/>
</dbReference>
<dbReference type="PRINTS" id="PR00038">
    <property type="entry name" value="HTHLUXR"/>
</dbReference>
<reference evidence="9 10" key="1">
    <citation type="submission" date="2019-03" db="EMBL/GenBank/DDBJ databases">
        <title>Nitrincola sp. nov. isolated from an Indian soda lake.</title>
        <authorList>
            <person name="Joshi A."/>
            <person name="Thite S.V."/>
            <person name="Joseph N."/>
            <person name="Dhotre D."/>
            <person name="Moorthy M."/>
            <person name="Shouche Y.S."/>
        </authorList>
    </citation>
    <scope>NUCLEOTIDE SEQUENCE [LARGE SCALE GENOMIC DNA]</scope>
    <source>
        <strain evidence="9 10">MEB193</strain>
    </source>
</reference>
<evidence type="ECO:0000256" key="2">
    <source>
        <dbReference type="ARBA" id="ARBA00023012"/>
    </source>
</evidence>
<dbReference type="SUPFAM" id="SSF46894">
    <property type="entry name" value="C-terminal effector domain of the bipartite response regulators"/>
    <property type="match status" value="1"/>
</dbReference>
<feature type="domain" description="HTH luxR-type" evidence="7">
    <location>
        <begin position="138"/>
        <end position="203"/>
    </location>
</feature>
<dbReference type="Pfam" id="PF00196">
    <property type="entry name" value="GerE"/>
    <property type="match status" value="1"/>
</dbReference>
<evidence type="ECO:0000313" key="10">
    <source>
        <dbReference type="Proteomes" id="UP000325302"/>
    </source>
</evidence>
<dbReference type="Gene3D" id="1.10.10.10">
    <property type="entry name" value="Winged helix-like DNA-binding domain superfamily/Winged helix DNA-binding domain"/>
    <property type="match status" value="1"/>
</dbReference>
<comment type="caution">
    <text evidence="9">The sequence shown here is derived from an EMBL/GenBank/DDBJ whole genome shotgun (WGS) entry which is preliminary data.</text>
</comment>
<evidence type="ECO:0000256" key="3">
    <source>
        <dbReference type="ARBA" id="ARBA00023015"/>
    </source>
</evidence>
<dbReference type="CDD" id="cd17537">
    <property type="entry name" value="REC_FixJ"/>
    <property type="match status" value="1"/>
</dbReference>
<feature type="domain" description="Response regulatory" evidence="8">
    <location>
        <begin position="8"/>
        <end position="122"/>
    </location>
</feature>
<keyword evidence="10" id="KW-1185">Reference proteome</keyword>
<dbReference type="InterPro" id="IPR036388">
    <property type="entry name" value="WH-like_DNA-bd_sf"/>
</dbReference>
<dbReference type="GO" id="GO:0006355">
    <property type="term" value="P:regulation of DNA-templated transcription"/>
    <property type="evidence" value="ECO:0007669"/>
    <property type="project" value="InterPro"/>
</dbReference>
<keyword evidence="2" id="KW-0902">Two-component regulatory system</keyword>
<sequence length="208" mass="23905">MKSTPSPVIWVLDDEPIVRQSLRWLLESIDLQVRDFARAQTFLEALEDENPACVLLDIRMPDMSGLEVQQLLQTRMPHLPVIFMTGHGDIAMAVRAMRAGAWNFFEKPFRDQELLESVQGALRWQEEQLEQKQNQQSFLRCLQTLTPREQEVFDALITGKTTKQCAAELGISTKTVDVHRFHLMQKLGVDSIATLIRRALSLGYLKER</sequence>
<evidence type="ECO:0000256" key="6">
    <source>
        <dbReference type="PROSITE-ProRule" id="PRU00169"/>
    </source>
</evidence>
<evidence type="ECO:0000256" key="5">
    <source>
        <dbReference type="ARBA" id="ARBA00023163"/>
    </source>
</evidence>
<dbReference type="InterPro" id="IPR011006">
    <property type="entry name" value="CheY-like_superfamily"/>
</dbReference>
<dbReference type="EMBL" id="SMRS01000002">
    <property type="protein sequence ID" value="KAA0875648.1"/>
    <property type="molecule type" value="Genomic_DNA"/>
</dbReference>
<dbReference type="Gene3D" id="3.40.50.2300">
    <property type="match status" value="1"/>
</dbReference>
<dbReference type="PANTHER" id="PTHR44688">
    <property type="entry name" value="DNA-BINDING TRANSCRIPTIONAL ACTIVATOR DEVR_DOSR"/>
    <property type="match status" value="1"/>
</dbReference>
<dbReference type="SMART" id="SM00448">
    <property type="entry name" value="REC"/>
    <property type="match status" value="1"/>
</dbReference>
<dbReference type="CDD" id="cd06170">
    <property type="entry name" value="LuxR_C_like"/>
    <property type="match status" value="1"/>
</dbReference>
<dbReference type="GO" id="GO:0000160">
    <property type="term" value="P:phosphorelay signal transduction system"/>
    <property type="evidence" value="ECO:0007669"/>
    <property type="project" value="UniProtKB-KW"/>
</dbReference>
<dbReference type="PROSITE" id="PS50110">
    <property type="entry name" value="RESPONSE_REGULATORY"/>
    <property type="match status" value="1"/>
</dbReference>
<name>A0A5A9W6A1_9GAMM</name>
<dbReference type="InterPro" id="IPR016032">
    <property type="entry name" value="Sig_transdc_resp-reg_C-effctor"/>
</dbReference>
<gene>
    <name evidence="9" type="ORF">E1H14_02830</name>
</gene>
<keyword evidence="5" id="KW-0804">Transcription</keyword>
<dbReference type="AlphaFoldDB" id="A0A5A9W6A1"/>
<feature type="modified residue" description="4-aspartylphosphate" evidence="6">
    <location>
        <position position="57"/>
    </location>
</feature>
<proteinExistence type="predicted"/>
<evidence type="ECO:0000256" key="1">
    <source>
        <dbReference type="ARBA" id="ARBA00022553"/>
    </source>
</evidence>
<dbReference type="GO" id="GO:0003677">
    <property type="term" value="F:DNA binding"/>
    <property type="evidence" value="ECO:0007669"/>
    <property type="project" value="UniProtKB-KW"/>
</dbReference>
<evidence type="ECO:0000259" key="8">
    <source>
        <dbReference type="PROSITE" id="PS50110"/>
    </source>
</evidence>
<dbReference type="InterPro" id="IPR000792">
    <property type="entry name" value="Tscrpt_reg_LuxR_C"/>
</dbReference>
<keyword evidence="3" id="KW-0805">Transcription regulation</keyword>
<evidence type="ECO:0000259" key="7">
    <source>
        <dbReference type="PROSITE" id="PS50043"/>
    </source>
</evidence>
<evidence type="ECO:0000313" key="9">
    <source>
        <dbReference type="EMBL" id="KAA0875648.1"/>
    </source>
</evidence>
<dbReference type="SUPFAM" id="SSF52172">
    <property type="entry name" value="CheY-like"/>
    <property type="match status" value="1"/>
</dbReference>
<dbReference type="Pfam" id="PF00072">
    <property type="entry name" value="Response_reg"/>
    <property type="match status" value="1"/>
</dbReference>
<dbReference type="InterPro" id="IPR001789">
    <property type="entry name" value="Sig_transdc_resp-reg_receiver"/>
</dbReference>
<keyword evidence="1 6" id="KW-0597">Phosphoprotein</keyword>
<accession>A0A5A9W6A1</accession>